<protein>
    <recommendedName>
        <fullName evidence="1">Knr4/Smi1-like domain-containing protein</fullName>
    </recommendedName>
</protein>
<reference evidence="2" key="2">
    <citation type="submission" date="2020-09" db="EMBL/GenBank/DDBJ databases">
        <authorList>
            <person name="Sun Q."/>
            <person name="Kim S."/>
        </authorList>
    </citation>
    <scope>NUCLEOTIDE SEQUENCE</scope>
    <source>
        <strain evidence="2">KCTC 12870</strain>
    </source>
</reference>
<dbReference type="Pfam" id="PF09346">
    <property type="entry name" value="SMI1_KNR4"/>
    <property type="match status" value="1"/>
</dbReference>
<dbReference type="InterPro" id="IPR037883">
    <property type="entry name" value="Knr4/Smi1-like_sf"/>
</dbReference>
<evidence type="ECO:0000313" key="3">
    <source>
        <dbReference type="Proteomes" id="UP000642829"/>
    </source>
</evidence>
<dbReference type="SUPFAM" id="SSF160631">
    <property type="entry name" value="SMI1/KNR4-like"/>
    <property type="match status" value="1"/>
</dbReference>
<evidence type="ECO:0000313" key="2">
    <source>
        <dbReference type="EMBL" id="GHC10898.1"/>
    </source>
</evidence>
<dbReference type="EMBL" id="BMXG01000024">
    <property type="protein sequence ID" value="GHC10898.1"/>
    <property type="molecule type" value="Genomic_DNA"/>
</dbReference>
<dbReference type="AlphaFoldDB" id="A0A8J3DKM0"/>
<accession>A0A8J3DKM0</accession>
<proteinExistence type="predicted"/>
<dbReference type="Proteomes" id="UP000642829">
    <property type="component" value="Unassembled WGS sequence"/>
</dbReference>
<organism evidence="2 3">
    <name type="scientific">Cerasicoccus arenae</name>
    <dbReference type="NCBI Taxonomy" id="424488"/>
    <lineage>
        <taxon>Bacteria</taxon>
        <taxon>Pseudomonadati</taxon>
        <taxon>Verrucomicrobiota</taxon>
        <taxon>Opitutia</taxon>
        <taxon>Puniceicoccales</taxon>
        <taxon>Cerasicoccaceae</taxon>
        <taxon>Cerasicoccus</taxon>
    </lineage>
</organism>
<reference evidence="2" key="1">
    <citation type="journal article" date="2014" name="Int. J. Syst. Evol. Microbiol.">
        <title>Complete genome sequence of Corynebacterium casei LMG S-19264T (=DSM 44701T), isolated from a smear-ripened cheese.</title>
        <authorList>
            <consortium name="US DOE Joint Genome Institute (JGI-PGF)"/>
            <person name="Walter F."/>
            <person name="Albersmeier A."/>
            <person name="Kalinowski J."/>
            <person name="Ruckert C."/>
        </authorList>
    </citation>
    <scope>NUCLEOTIDE SEQUENCE</scope>
    <source>
        <strain evidence="2">KCTC 12870</strain>
    </source>
</reference>
<gene>
    <name evidence="2" type="ORF">GCM10007047_30330</name>
</gene>
<dbReference type="InterPro" id="IPR018958">
    <property type="entry name" value="Knr4/Smi1-like_dom"/>
</dbReference>
<dbReference type="Gene3D" id="3.40.1580.10">
    <property type="entry name" value="SMI1/KNR4-like"/>
    <property type="match status" value="1"/>
</dbReference>
<name>A0A8J3DKM0_9BACT</name>
<feature type="domain" description="Knr4/Smi1-like" evidence="1">
    <location>
        <begin position="7"/>
        <end position="119"/>
    </location>
</feature>
<comment type="caution">
    <text evidence="2">The sequence shown here is derived from an EMBL/GenBank/DDBJ whole genome shotgun (WGS) entry which is preliminary data.</text>
</comment>
<keyword evidence="3" id="KW-1185">Reference proteome</keyword>
<sequence>MNDFSKALNNRFNLEAPESYKALESHSGLLWKDEYRGSELNESNIPYFWLNDMEWYQATEIENFEFEEYHKPGFIPFAHTGGGDYWCWSPPHETNSEIPVLLCPHDCEEAEFYAPNFSSALFRHALEYSASIDEDELELLKATLTKLLSYFSEIWDDQWVEKIKEVSSTPLTWNQYEHYIEHEFGKDFIERTIIWTK</sequence>
<dbReference type="RefSeq" id="WP_189516754.1">
    <property type="nucleotide sequence ID" value="NZ_BMXG01000024.1"/>
</dbReference>
<evidence type="ECO:0000259" key="1">
    <source>
        <dbReference type="Pfam" id="PF09346"/>
    </source>
</evidence>